<organism evidence="10 11">
    <name type="scientific">Aspergillus candidus</name>
    <dbReference type="NCBI Taxonomy" id="41067"/>
    <lineage>
        <taxon>Eukaryota</taxon>
        <taxon>Fungi</taxon>
        <taxon>Dikarya</taxon>
        <taxon>Ascomycota</taxon>
        <taxon>Pezizomycotina</taxon>
        <taxon>Eurotiomycetes</taxon>
        <taxon>Eurotiomycetidae</taxon>
        <taxon>Eurotiales</taxon>
        <taxon>Aspergillaceae</taxon>
        <taxon>Aspergillus</taxon>
        <taxon>Aspergillus subgen. Circumdati</taxon>
    </lineage>
</organism>
<evidence type="ECO:0000313" key="10">
    <source>
        <dbReference type="EMBL" id="PLB35058.1"/>
    </source>
</evidence>
<evidence type="ECO:0000259" key="9">
    <source>
        <dbReference type="SMART" id="SM00220"/>
    </source>
</evidence>
<keyword evidence="3" id="KW-0808">Transferase</keyword>
<dbReference type="GO" id="GO:0000245">
    <property type="term" value="P:spliceosomal complex assembly"/>
    <property type="evidence" value="ECO:0007669"/>
    <property type="project" value="TreeGrafter"/>
</dbReference>
<proteinExistence type="predicted"/>
<dbReference type="OrthoDB" id="5979581at2759"/>
<dbReference type="PANTHER" id="PTHR47634:SF9">
    <property type="entry name" value="PROTEIN KINASE DOMAIN-CONTAINING PROTEIN-RELATED"/>
    <property type="match status" value="1"/>
</dbReference>
<comment type="catalytic activity">
    <reaction evidence="7">
        <text>L-threonyl-[protein] + ATP = O-phospho-L-threonyl-[protein] + ADP + H(+)</text>
        <dbReference type="Rhea" id="RHEA:46608"/>
        <dbReference type="Rhea" id="RHEA-COMP:11060"/>
        <dbReference type="Rhea" id="RHEA-COMP:11605"/>
        <dbReference type="ChEBI" id="CHEBI:15378"/>
        <dbReference type="ChEBI" id="CHEBI:30013"/>
        <dbReference type="ChEBI" id="CHEBI:30616"/>
        <dbReference type="ChEBI" id="CHEBI:61977"/>
        <dbReference type="ChEBI" id="CHEBI:456216"/>
        <dbReference type="EC" id="2.7.11.1"/>
    </reaction>
</comment>
<dbReference type="EMBL" id="KZ559168">
    <property type="protein sequence ID" value="PLB35058.1"/>
    <property type="molecule type" value="Genomic_DNA"/>
</dbReference>
<dbReference type="GO" id="GO:0004674">
    <property type="term" value="F:protein serine/threonine kinase activity"/>
    <property type="evidence" value="ECO:0007669"/>
    <property type="project" value="UniProtKB-KW"/>
</dbReference>
<keyword evidence="2" id="KW-0723">Serine/threonine-protein kinase</keyword>
<dbReference type="InterPro" id="IPR051334">
    <property type="entry name" value="SRPK"/>
</dbReference>
<keyword evidence="4" id="KW-0547">Nucleotide-binding</keyword>
<evidence type="ECO:0000256" key="5">
    <source>
        <dbReference type="ARBA" id="ARBA00022777"/>
    </source>
</evidence>
<evidence type="ECO:0000313" key="11">
    <source>
        <dbReference type="Proteomes" id="UP000234585"/>
    </source>
</evidence>
<comment type="catalytic activity">
    <reaction evidence="8">
        <text>L-seryl-[protein] + ATP = O-phospho-L-seryl-[protein] + ADP + H(+)</text>
        <dbReference type="Rhea" id="RHEA:17989"/>
        <dbReference type="Rhea" id="RHEA-COMP:9863"/>
        <dbReference type="Rhea" id="RHEA-COMP:11604"/>
        <dbReference type="ChEBI" id="CHEBI:15378"/>
        <dbReference type="ChEBI" id="CHEBI:29999"/>
        <dbReference type="ChEBI" id="CHEBI:30616"/>
        <dbReference type="ChEBI" id="CHEBI:83421"/>
        <dbReference type="ChEBI" id="CHEBI:456216"/>
        <dbReference type="EC" id="2.7.11.1"/>
    </reaction>
</comment>
<evidence type="ECO:0000256" key="4">
    <source>
        <dbReference type="ARBA" id="ARBA00022741"/>
    </source>
</evidence>
<evidence type="ECO:0000256" key="3">
    <source>
        <dbReference type="ARBA" id="ARBA00022679"/>
    </source>
</evidence>
<dbReference type="Gene3D" id="1.10.510.10">
    <property type="entry name" value="Transferase(Phosphotransferase) domain 1"/>
    <property type="match status" value="1"/>
</dbReference>
<dbReference type="Gene3D" id="3.30.200.20">
    <property type="entry name" value="Phosphorylase Kinase, domain 1"/>
    <property type="match status" value="1"/>
</dbReference>
<dbReference type="InterPro" id="IPR000719">
    <property type="entry name" value="Prot_kinase_dom"/>
</dbReference>
<dbReference type="SMART" id="SM00220">
    <property type="entry name" value="S_TKc"/>
    <property type="match status" value="1"/>
</dbReference>
<keyword evidence="6" id="KW-0067">ATP-binding</keyword>
<dbReference type="RefSeq" id="XP_024669070.1">
    <property type="nucleotide sequence ID" value="XM_024817942.1"/>
</dbReference>
<dbReference type="SUPFAM" id="SSF56112">
    <property type="entry name" value="Protein kinase-like (PK-like)"/>
    <property type="match status" value="1"/>
</dbReference>
<protein>
    <recommendedName>
        <fullName evidence="1">non-specific serine/threonine protein kinase</fullName>
        <ecNumber evidence="1">2.7.11.1</ecNumber>
    </recommendedName>
</protein>
<reference evidence="10 11" key="1">
    <citation type="submission" date="2017-12" db="EMBL/GenBank/DDBJ databases">
        <authorList>
            <consortium name="DOE Joint Genome Institute"/>
            <person name="Haridas S."/>
            <person name="Kjaerbolling I."/>
            <person name="Vesth T.C."/>
            <person name="Frisvad J.C."/>
            <person name="Nybo J.L."/>
            <person name="Theobald S."/>
            <person name="Kuo A."/>
            <person name="Bowyer P."/>
            <person name="Matsuda Y."/>
            <person name="Mondo S."/>
            <person name="Lyhne E.K."/>
            <person name="Kogle M.E."/>
            <person name="Clum A."/>
            <person name="Lipzen A."/>
            <person name="Salamov A."/>
            <person name="Ngan C.Y."/>
            <person name="Daum C."/>
            <person name="Chiniquy J."/>
            <person name="Barry K."/>
            <person name="LaButti K."/>
            <person name="Simmons B.A."/>
            <person name="Magnuson J.K."/>
            <person name="Mortensen U.H."/>
            <person name="Larsen T.O."/>
            <person name="Grigoriev I.V."/>
            <person name="Baker S.E."/>
            <person name="Andersen M.R."/>
            <person name="Nordberg H.P."/>
            <person name="Cantor M.N."/>
            <person name="Hua S.X."/>
        </authorList>
    </citation>
    <scope>NUCLEOTIDE SEQUENCE [LARGE SCALE GENOMIC DNA]</scope>
    <source>
        <strain evidence="10 11">CBS 102.13</strain>
    </source>
</reference>
<dbReference type="GO" id="GO:0005524">
    <property type="term" value="F:ATP binding"/>
    <property type="evidence" value="ECO:0007669"/>
    <property type="project" value="UniProtKB-KW"/>
</dbReference>
<dbReference type="Proteomes" id="UP000234585">
    <property type="component" value="Unassembled WGS sequence"/>
</dbReference>
<evidence type="ECO:0000256" key="2">
    <source>
        <dbReference type="ARBA" id="ARBA00022527"/>
    </source>
</evidence>
<evidence type="ECO:0000256" key="8">
    <source>
        <dbReference type="ARBA" id="ARBA00048679"/>
    </source>
</evidence>
<feature type="domain" description="Protein kinase" evidence="9">
    <location>
        <begin position="86"/>
        <end position="378"/>
    </location>
</feature>
<dbReference type="GO" id="GO:0050684">
    <property type="term" value="P:regulation of mRNA processing"/>
    <property type="evidence" value="ECO:0007669"/>
    <property type="project" value="TreeGrafter"/>
</dbReference>
<dbReference type="InterPro" id="IPR011009">
    <property type="entry name" value="Kinase-like_dom_sf"/>
</dbReference>
<dbReference type="GO" id="GO:0005737">
    <property type="term" value="C:cytoplasm"/>
    <property type="evidence" value="ECO:0007669"/>
    <property type="project" value="TreeGrafter"/>
</dbReference>
<dbReference type="STRING" id="41067.A0A2I2F396"/>
<evidence type="ECO:0000256" key="6">
    <source>
        <dbReference type="ARBA" id="ARBA00022840"/>
    </source>
</evidence>
<dbReference type="GO" id="GO:0005634">
    <property type="term" value="C:nucleus"/>
    <property type="evidence" value="ECO:0007669"/>
    <property type="project" value="TreeGrafter"/>
</dbReference>
<keyword evidence="11" id="KW-1185">Reference proteome</keyword>
<dbReference type="PANTHER" id="PTHR47634">
    <property type="entry name" value="PROTEIN KINASE DOMAIN-CONTAINING PROTEIN-RELATED"/>
    <property type="match status" value="1"/>
</dbReference>
<dbReference type="AlphaFoldDB" id="A0A2I2F396"/>
<dbReference type="EC" id="2.7.11.1" evidence="1"/>
<sequence>MTRCSKIFTSTASYIPLTFSRSSTPVFQSIFRPRQLKSGYFARLGSTTAENHRIEYNWIKDVGTLEEYQPGGYHPVMIGDVLNGRYHIADTLGFGGYSTVNIVDVLPCELKVLKALSGPLLLFLFIYPGYDLVPAFLDKFKSNLREIFSNYIFLLKAVTYTHSQGHISIYLSNILVKILLSFKNLSIKQLYKKEILLPNAPAKAVVLLFLGKYAEEFILSNTYLLLNYYTSPVFQALEAKFKLQTPLSYPSGIWSLATAIWEIIGMKAIFSTEFVPEDEIVSQHVDVLGPMPLEWWRRWEGRPRFFDEDGCPTESYRQNRWPPLEGSFEVGVQEWRRRVGDEIGENEKAAFLDLMRRMLSFRPEERPTVEGVLQSEWMVKWALPDCELS</sequence>
<name>A0A2I2F396_ASPCN</name>
<accession>A0A2I2F396</accession>
<evidence type="ECO:0000256" key="7">
    <source>
        <dbReference type="ARBA" id="ARBA00047899"/>
    </source>
</evidence>
<keyword evidence="5 10" id="KW-0418">Kinase</keyword>
<dbReference type="GeneID" id="36525102"/>
<gene>
    <name evidence="10" type="ORF">BDW47DRAFT_133846</name>
</gene>
<evidence type="ECO:0000256" key="1">
    <source>
        <dbReference type="ARBA" id="ARBA00012513"/>
    </source>
</evidence>